<dbReference type="Gene3D" id="3.60.21.10">
    <property type="match status" value="1"/>
</dbReference>
<dbReference type="HOGENOM" id="CLU_035600_0_0_6"/>
<sequence>MLGRPRLTLYCAALAACLFGAGVLVSARERPHHSPGSDYAATGLPDRIVLTPGADPARELAVAYRTDSRQTSAEVQLAPALDGPRLEERARLLGGSSRLLSTENGDAYYHQARFTGLQPDTAYLYRVKGADGWSEWLQFHTAAAAFKPFRFIYLGDVQDDILTLSARTIRQAFLSTASPSLVVHAGDMVEQGEALIHDDEWGEWNQAGGFYYAEVPQLPAIGNHEYLKTWNPIAGKGRHSSPYWSLQFALPDNGARGVEGTTYYVDFQGVRFIVLDGTAALHLNALESQKQWLEETLRSSAARWHVVIEHQPIFTCARAKDSEVLKAAWKPIFERYNVDLVLQGHDHCYSRLTAEAGHEAAIAAQAAGSMQGPVYMVSVAGSKMYRLNGRAHRQPDRAAEDTQLYETVEVESQRLAVRTYTASGRLYDAFDLLRDETGGKHLVEPVSKLPAERACSGERGPDDLPCTAVSNLHSSIAP</sequence>
<evidence type="ECO:0000313" key="5">
    <source>
        <dbReference type="Proteomes" id="UP000068210"/>
    </source>
</evidence>
<dbReference type="PROSITE" id="PS51257">
    <property type="entry name" value="PROKAR_LIPOPROTEIN"/>
    <property type="match status" value="1"/>
</dbReference>
<dbReference type="InterPro" id="IPR015914">
    <property type="entry name" value="PAPs_N"/>
</dbReference>
<dbReference type="KEGG" id="acx:Achr_17060"/>
<dbReference type="SUPFAM" id="SSF56300">
    <property type="entry name" value="Metallo-dependent phosphatases"/>
    <property type="match status" value="1"/>
</dbReference>
<protein>
    <submittedName>
        <fullName evidence="4">Phosphoesterase</fullName>
    </submittedName>
</protein>
<dbReference type="PANTHER" id="PTHR22953:SF153">
    <property type="entry name" value="PURPLE ACID PHOSPHATASE"/>
    <property type="match status" value="1"/>
</dbReference>
<evidence type="ECO:0000313" key="4">
    <source>
        <dbReference type="EMBL" id="AJE21163.1"/>
    </source>
</evidence>
<proteinExistence type="predicted"/>
<keyword evidence="1" id="KW-0732">Signal</keyword>
<dbReference type="PANTHER" id="PTHR22953">
    <property type="entry name" value="ACID PHOSPHATASE RELATED"/>
    <property type="match status" value="1"/>
</dbReference>
<dbReference type="GO" id="GO:0003993">
    <property type="term" value="F:acid phosphatase activity"/>
    <property type="evidence" value="ECO:0007669"/>
    <property type="project" value="InterPro"/>
</dbReference>
<feature type="domain" description="Purple acid phosphatase N-terminal" evidence="3">
    <location>
        <begin position="45"/>
        <end position="141"/>
    </location>
</feature>
<dbReference type="InterPro" id="IPR029052">
    <property type="entry name" value="Metallo-depent_PP-like"/>
</dbReference>
<dbReference type="Pfam" id="PF00149">
    <property type="entry name" value="Metallophos"/>
    <property type="match status" value="1"/>
</dbReference>
<dbReference type="InterPro" id="IPR004843">
    <property type="entry name" value="Calcineurin-like_PHP"/>
</dbReference>
<organism evidence="4 5">
    <name type="scientific">Azotobacter chroococcum NCIMB 8003</name>
    <dbReference type="NCBI Taxonomy" id="1328314"/>
    <lineage>
        <taxon>Bacteria</taxon>
        <taxon>Pseudomonadati</taxon>
        <taxon>Pseudomonadota</taxon>
        <taxon>Gammaproteobacteria</taxon>
        <taxon>Pseudomonadales</taxon>
        <taxon>Pseudomonadaceae</taxon>
        <taxon>Azotobacter</taxon>
    </lineage>
</organism>
<dbReference type="AlphaFoldDB" id="A0A0C4WHQ3"/>
<dbReference type="GO" id="GO:0046872">
    <property type="term" value="F:metal ion binding"/>
    <property type="evidence" value="ECO:0007669"/>
    <property type="project" value="InterPro"/>
</dbReference>
<evidence type="ECO:0000256" key="1">
    <source>
        <dbReference type="ARBA" id="ARBA00022729"/>
    </source>
</evidence>
<dbReference type="InterPro" id="IPR003961">
    <property type="entry name" value="FN3_dom"/>
</dbReference>
<evidence type="ECO:0000259" key="3">
    <source>
        <dbReference type="Pfam" id="PF16656"/>
    </source>
</evidence>
<accession>A0A0C4WHQ3</accession>
<dbReference type="InterPro" id="IPR008963">
    <property type="entry name" value="Purple_acid_Pase-like_N"/>
</dbReference>
<dbReference type="CDD" id="cd00063">
    <property type="entry name" value="FN3"/>
    <property type="match status" value="1"/>
</dbReference>
<name>A0A0C4WHQ3_9GAMM</name>
<feature type="domain" description="Calcineurin-like phosphoesterase" evidence="2">
    <location>
        <begin position="150"/>
        <end position="349"/>
    </location>
</feature>
<dbReference type="Gene3D" id="2.60.40.380">
    <property type="entry name" value="Purple acid phosphatase-like, N-terminal"/>
    <property type="match status" value="1"/>
</dbReference>
<reference evidence="4 5" key="1">
    <citation type="journal article" date="2015" name="PLoS ONE">
        <title>Azotobacter Genomes: The Genome of Azotobacter chroococcum NCIMB 8003 (ATCC 4412).</title>
        <authorList>
            <person name="Robson R.L."/>
            <person name="Jones R."/>
            <person name="Robson R.M."/>
            <person name="Schwartz A."/>
            <person name="Richardson T.H."/>
        </authorList>
    </citation>
    <scope>NUCLEOTIDE SEQUENCE [LARGE SCALE GENOMIC DNA]</scope>
    <source>
        <strain evidence="4 5">NCIMB 8003</strain>
    </source>
</reference>
<dbReference type="EMBL" id="CP010415">
    <property type="protein sequence ID" value="AJE21163.1"/>
    <property type="molecule type" value="Genomic_DNA"/>
</dbReference>
<dbReference type="InterPro" id="IPR039331">
    <property type="entry name" value="PAPs-like"/>
</dbReference>
<dbReference type="Proteomes" id="UP000068210">
    <property type="component" value="Chromosome"/>
</dbReference>
<evidence type="ECO:0000259" key="2">
    <source>
        <dbReference type="Pfam" id="PF00149"/>
    </source>
</evidence>
<dbReference type="SUPFAM" id="SSF49363">
    <property type="entry name" value="Purple acid phosphatase, N-terminal domain"/>
    <property type="match status" value="1"/>
</dbReference>
<dbReference type="Pfam" id="PF16656">
    <property type="entry name" value="Pur_ac_phosph_N"/>
    <property type="match status" value="1"/>
</dbReference>
<gene>
    <name evidence="4" type="ORF">Achr_17060</name>
</gene>
<dbReference type="RefSeq" id="WP_227028854.1">
    <property type="nucleotide sequence ID" value="NZ_CP010415.1"/>
</dbReference>
<keyword evidence="5" id="KW-1185">Reference proteome</keyword>